<dbReference type="EC" id="2.1.1.320" evidence="3"/>
<feature type="region of interest" description="Disordered" evidence="8">
    <location>
        <begin position="32"/>
        <end position="52"/>
    </location>
</feature>
<dbReference type="GO" id="GO:0035243">
    <property type="term" value="F:protein-arginine omega-N symmetric methyltransferase activity"/>
    <property type="evidence" value="ECO:0007669"/>
    <property type="project" value="UniProtKB-EC"/>
</dbReference>
<evidence type="ECO:0000256" key="3">
    <source>
        <dbReference type="ARBA" id="ARBA00011935"/>
    </source>
</evidence>
<dbReference type="PANTHER" id="PTHR12049">
    <property type="entry name" value="PROTEIN ARGININE METHYLTRANSFERASE NDUFAF7, MITOCHONDRIAL"/>
    <property type="match status" value="1"/>
</dbReference>
<comment type="subcellular location">
    <subcellularLocation>
        <location evidence="1">Mitochondrion</location>
    </subcellularLocation>
</comment>
<comment type="similarity">
    <text evidence="2">Belongs to the NDUFAF7 family.</text>
</comment>
<dbReference type="EMBL" id="CAMKVN010001084">
    <property type="protein sequence ID" value="CAI2173585.1"/>
    <property type="molecule type" value="Genomic_DNA"/>
</dbReference>
<evidence type="ECO:0000256" key="4">
    <source>
        <dbReference type="ARBA" id="ARBA00022603"/>
    </source>
</evidence>
<evidence type="ECO:0000313" key="10">
    <source>
        <dbReference type="Proteomes" id="UP001153678"/>
    </source>
</evidence>
<evidence type="ECO:0000256" key="1">
    <source>
        <dbReference type="ARBA" id="ARBA00004173"/>
    </source>
</evidence>
<comment type="caution">
    <text evidence="9">The sequence shown here is derived from an EMBL/GenBank/DDBJ whole genome shotgun (WGS) entry which is preliminary data.</text>
</comment>
<dbReference type="SUPFAM" id="SSF53335">
    <property type="entry name" value="S-adenosyl-L-methionine-dependent methyltransferases"/>
    <property type="match status" value="1"/>
</dbReference>
<proteinExistence type="inferred from homology"/>
<accession>A0A9W4SLM3</accession>
<evidence type="ECO:0000256" key="7">
    <source>
        <dbReference type="ARBA" id="ARBA00048612"/>
    </source>
</evidence>
<keyword evidence="10" id="KW-1185">Reference proteome</keyword>
<protein>
    <recommendedName>
        <fullName evidence="3">type II protein arginine methyltransferase</fullName>
        <ecNumber evidence="3">2.1.1.320</ecNumber>
    </recommendedName>
</protein>
<dbReference type="Pfam" id="PF02636">
    <property type="entry name" value="Methyltransf_28"/>
    <property type="match status" value="1"/>
</dbReference>
<keyword evidence="4" id="KW-0489">Methyltransferase</keyword>
<organism evidence="9 10">
    <name type="scientific">Funneliformis geosporum</name>
    <dbReference type="NCBI Taxonomy" id="1117311"/>
    <lineage>
        <taxon>Eukaryota</taxon>
        <taxon>Fungi</taxon>
        <taxon>Fungi incertae sedis</taxon>
        <taxon>Mucoromycota</taxon>
        <taxon>Glomeromycotina</taxon>
        <taxon>Glomeromycetes</taxon>
        <taxon>Glomerales</taxon>
        <taxon>Glomeraceae</taxon>
        <taxon>Funneliformis</taxon>
    </lineage>
</organism>
<reference evidence="9" key="1">
    <citation type="submission" date="2022-08" db="EMBL/GenBank/DDBJ databases">
        <authorList>
            <person name="Kallberg Y."/>
            <person name="Tangrot J."/>
            <person name="Rosling A."/>
        </authorList>
    </citation>
    <scope>NUCLEOTIDE SEQUENCE</scope>
    <source>
        <strain evidence="9">Wild A</strain>
    </source>
</reference>
<evidence type="ECO:0000256" key="8">
    <source>
        <dbReference type="SAM" id="MobiDB-lite"/>
    </source>
</evidence>
<dbReference type="AlphaFoldDB" id="A0A9W4SLM3"/>
<dbReference type="InterPro" id="IPR029063">
    <property type="entry name" value="SAM-dependent_MTases_sf"/>
</dbReference>
<dbReference type="Gene3D" id="3.40.50.12710">
    <property type="match status" value="1"/>
</dbReference>
<feature type="compositionally biased region" description="Polar residues" evidence="8">
    <location>
        <begin position="32"/>
        <end position="46"/>
    </location>
</feature>
<evidence type="ECO:0000256" key="6">
    <source>
        <dbReference type="ARBA" id="ARBA00023128"/>
    </source>
</evidence>
<dbReference type="GO" id="GO:0005739">
    <property type="term" value="C:mitochondrion"/>
    <property type="evidence" value="ECO:0007669"/>
    <property type="project" value="UniProtKB-SubCell"/>
</dbReference>
<keyword evidence="5" id="KW-0808">Transferase</keyword>
<gene>
    <name evidence="9" type="ORF">FWILDA_LOCUS6159</name>
</gene>
<dbReference type="GO" id="GO:0032259">
    <property type="term" value="P:methylation"/>
    <property type="evidence" value="ECO:0007669"/>
    <property type="project" value="UniProtKB-KW"/>
</dbReference>
<dbReference type="Proteomes" id="UP001153678">
    <property type="component" value="Unassembled WGS sequence"/>
</dbReference>
<dbReference type="OrthoDB" id="5595109at2759"/>
<dbReference type="InterPro" id="IPR003788">
    <property type="entry name" value="NDUFAF7"/>
</dbReference>
<name>A0A9W4SLM3_9GLOM</name>
<dbReference type="GO" id="GO:0032981">
    <property type="term" value="P:mitochondrial respiratory chain complex I assembly"/>
    <property type="evidence" value="ECO:0007669"/>
    <property type="project" value="TreeGrafter"/>
</dbReference>
<sequence length="614" mass="70157">MATPRVPIVKGQYPIPYGDPIVRKKIRFTLPGSPSETSSLSENHTTSSEDENYDENEYFVEKIISHRDKPDGGYQYFLNYATELLKTYWRKRGGKPIASSSSSTKFNDCTSSFLSKASVNKKSNGQVKRSLLSVKKPSYRTTSHKSHTNGITNIASAESTSQSLVKYKKENASKFLNFEKKSSRNGVVNKNNHSYTSEVNKSEKHDDATYKDIMEIDEVNEEVPFMAQQFEQKHDPIQDSNINSRLEFPKVKLGPRKPKSYNLINEKESKNMKSIDENWDPYIKEVVAIEPHDQDPNLLWIYISWRSGYLSVHLNTEVNKLCPLSEKGPISIAAYMKQVLTNPNSGYYMKGDVFGVKGDFITSPEISQMFGELIGLWIISQWEIQGKSQKSQIIELGPGRGTLMDDMLRAMSNFPNFFNTLNGVHLIEISPELRNLQLKKLCENQFEKTESMPEMFKRDNDGMKFYWHNNLDEIPAECSFIVAHEFFDALPIHRFELTDNGWREYMVDIDTSIDSSYHFRLILSPQPTKESISLTSSSQYKKFNIGDRIEISPDSWNMIQKISNQISKFGGAALIIDYGQDFIQNDTLRAIKDHKFVHSLSSPGNADLSVDEIS</sequence>
<evidence type="ECO:0000256" key="2">
    <source>
        <dbReference type="ARBA" id="ARBA00005891"/>
    </source>
</evidence>
<dbReference type="InterPro" id="IPR038375">
    <property type="entry name" value="NDUFAF7_sf"/>
</dbReference>
<evidence type="ECO:0000313" key="9">
    <source>
        <dbReference type="EMBL" id="CAI2173585.1"/>
    </source>
</evidence>
<keyword evidence="6" id="KW-0496">Mitochondrion</keyword>
<evidence type="ECO:0000256" key="5">
    <source>
        <dbReference type="ARBA" id="ARBA00022679"/>
    </source>
</evidence>
<dbReference type="PANTHER" id="PTHR12049:SF7">
    <property type="entry name" value="PROTEIN ARGININE METHYLTRANSFERASE NDUFAF7, MITOCHONDRIAL"/>
    <property type="match status" value="1"/>
</dbReference>
<comment type="catalytic activity">
    <reaction evidence="7">
        <text>L-arginyl-[protein] + 2 S-adenosyl-L-methionine = N(omega),N(omega)'-dimethyl-L-arginyl-[protein] + 2 S-adenosyl-L-homocysteine + 2 H(+)</text>
        <dbReference type="Rhea" id="RHEA:48108"/>
        <dbReference type="Rhea" id="RHEA-COMP:10532"/>
        <dbReference type="Rhea" id="RHEA-COMP:11992"/>
        <dbReference type="ChEBI" id="CHEBI:15378"/>
        <dbReference type="ChEBI" id="CHEBI:29965"/>
        <dbReference type="ChEBI" id="CHEBI:57856"/>
        <dbReference type="ChEBI" id="CHEBI:59789"/>
        <dbReference type="ChEBI" id="CHEBI:88221"/>
        <dbReference type="EC" id="2.1.1.320"/>
    </reaction>
</comment>